<accession>A0A1F5Z1Z9</accession>
<name>A0A1F5Z1Z9_9BACT</name>
<feature type="DNA-binding region" description="H-T-H motif" evidence="2">
    <location>
        <begin position="24"/>
        <end position="43"/>
    </location>
</feature>
<dbReference type="Pfam" id="PF17938">
    <property type="entry name" value="TetR_C_29"/>
    <property type="match status" value="1"/>
</dbReference>
<dbReference type="STRING" id="1817867.A3F83_13500"/>
<protein>
    <recommendedName>
        <fullName evidence="3">HTH tetR-type domain-containing protein</fullName>
    </recommendedName>
</protein>
<dbReference type="InterPro" id="IPR041474">
    <property type="entry name" value="NicS_C"/>
</dbReference>
<dbReference type="EMBL" id="MFIX01000028">
    <property type="protein sequence ID" value="OGG06354.1"/>
    <property type="molecule type" value="Genomic_DNA"/>
</dbReference>
<comment type="caution">
    <text evidence="4">The sequence shown here is derived from an EMBL/GenBank/DDBJ whole genome shotgun (WGS) entry which is preliminary data.</text>
</comment>
<feature type="domain" description="HTH tetR-type" evidence="3">
    <location>
        <begin position="1"/>
        <end position="61"/>
    </location>
</feature>
<dbReference type="InterPro" id="IPR009057">
    <property type="entry name" value="Homeodomain-like_sf"/>
</dbReference>
<dbReference type="SUPFAM" id="SSF48498">
    <property type="entry name" value="Tetracyclin repressor-like, C-terminal domain"/>
    <property type="match status" value="1"/>
</dbReference>
<dbReference type="InterPro" id="IPR050109">
    <property type="entry name" value="HTH-type_TetR-like_transc_reg"/>
</dbReference>
<dbReference type="InterPro" id="IPR001647">
    <property type="entry name" value="HTH_TetR"/>
</dbReference>
<dbReference type="PRINTS" id="PR00455">
    <property type="entry name" value="HTHTETR"/>
</dbReference>
<evidence type="ECO:0000313" key="4">
    <source>
        <dbReference type="EMBL" id="OGG06354.1"/>
    </source>
</evidence>
<evidence type="ECO:0000256" key="1">
    <source>
        <dbReference type="ARBA" id="ARBA00023125"/>
    </source>
</evidence>
<evidence type="ECO:0000313" key="5">
    <source>
        <dbReference type="Proteomes" id="UP000179129"/>
    </source>
</evidence>
<evidence type="ECO:0000259" key="3">
    <source>
        <dbReference type="PROSITE" id="PS50977"/>
    </source>
</evidence>
<dbReference type="AlphaFoldDB" id="A0A1F5Z1Z9"/>
<dbReference type="Gene3D" id="1.10.357.10">
    <property type="entry name" value="Tetracycline Repressor, domain 2"/>
    <property type="match status" value="1"/>
</dbReference>
<dbReference type="Gene3D" id="1.10.10.60">
    <property type="entry name" value="Homeodomain-like"/>
    <property type="match status" value="1"/>
</dbReference>
<dbReference type="Pfam" id="PF00440">
    <property type="entry name" value="TetR_N"/>
    <property type="match status" value="1"/>
</dbReference>
<proteinExistence type="predicted"/>
<reference evidence="4 5" key="1">
    <citation type="journal article" date="2016" name="Nat. Commun.">
        <title>Thousands of microbial genomes shed light on interconnected biogeochemical processes in an aquifer system.</title>
        <authorList>
            <person name="Anantharaman K."/>
            <person name="Brown C.T."/>
            <person name="Hug L.A."/>
            <person name="Sharon I."/>
            <person name="Castelle C.J."/>
            <person name="Probst A.J."/>
            <person name="Thomas B.C."/>
            <person name="Singh A."/>
            <person name="Wilkins M.J."/>
            <person name="Karaoz U."/>
            <person name="Brodie E.L."/>
            <person name="Williams K.H."/>
            <person name="Hubbard S.S."/>
            <person name="Banfield J.F."/>
        </authorList>
    </citation>
    <scope>NUCLEOTIDE SEQUENCE [LARGE SCALE GENOMIC DNA]</scope>
</reference>
<keyword evidence="1 2" id="KW-0238">DNA-binding</keyword>
<dbReference type="InterPro" id="IPR036271">
    <property type="entry name" value="Tet_transcr_reg_TetR-rel_C_sf"/>
</dbReference>
<dbReference type="SUPFAM" id="SSF46689">
    <property type="entry name" value="Homeodomain-like"/>
    <property type="match status" value="1"/>
</dbReference>
<evidence type="ECO:0000256" key="2">
    <source>
        <dbReference type="PROSITE-ProRule" id="PRU00335"/>
    </source>
</evidence>
<sequence length="209" mass="23246">MSTRERILDAAGKEFIAHGLAGARMQRIAAGCGANKAMIYYYFNSKENLYRLVIGNAFSGIFRNIEGIIGEKAPLEKKIRALAEFYVKMYSENTGLLRLMMSEIAVGGEVLEGVLEELTGRIRDYDFPGALNETLSQGQRLGAVRQVDHRHTLMSLVGMSSIFILFRPVARVVLSLDEREAERFAKERAGHIADLLLHGILKAEKGGDR</sequence>
<dbReference type="PROSITE" id="PS50977">
    <property type="entry name" value="HTH_TETR_2"/>
    <property type="match status" value="1"/>
</dbReference>
<dbReference type="GO" id="GO:0003677">
    <property type="term" value="F:DNA binding"/>
    <property type="evidence" value="ECO:0007669"/>
    <property type="project" value="UniProtKB-UniRule"/>
</dbReference>
<gene>
    <name evidence="4" type="ORF">A3F83_13500</name>
</gene>
<organism evidence="4 5">
    <name type="scientific">Candidatus Glassbacteria bacterium RIFCSPLOWO2_12_FULL_58_11</name>
    <dbReference type="NCBI Taxonomy" id="1817867"/>
    <lineage>
        <taxon>Bacteria</taxon>
        <taxon>Candidatus Glassiibacteriota</taxon>
    </lineage>
</organism>
<dbReference type="Proteomes" id="UP000179129">
    <property type="component" value="Unassembled WGS sequence"/>
</dbReference>
<dbReference type="PANTHER" id="PTHR30328">
    <property type="entry name" value="TRANSCRIPTIONAL REPRESSOR"/>
    <property type="match status" value="1"/>
</dbReference>
<dbReference type="PANTHER" id="PTHR30328:SF54">
    <property type="entry name" value="HTH-TYPE TRANSCRIPTIONAL REPRESSOR SCO4008"/>
    <property type="match status" value="1"/>
</dbReference>